<dbReference type="SUPFAM" id="SSF49329">
    <property type="entry name" value="Cu,Zn superoxide dismutase-like"/>
    <property type="match status" value="1"/>
</dbReference>
<evidence type="ECO:0000259" key="6">
    <source>
        <dbReference type="Pfam" id="PF00080"/>
    </source>
</evidence>
<dbReference type="PROSITE" id="PS00332">
    <property type="entry name" value="SOD_CU_ZN_2"/>
    <property type="match status" value="1"/>
</dbReference>
<protein>
    <recommendedName>
        <fullName evidence="3">Superoxide dismutase [Cu-Zn]</fullName>
    </recommendedName>
</protein>
<evidence type="ECO:0000313" key="7">
    <source>
        <dbReference type="EMBL" id="KAE8134930.1"/>
    </source>
</evidence>
<dbReference type="InterPro" id="IPR036423">
    <property type="entry name" value="SOD-like_Cu/Zn_dom_sf"/>
</dbReference>
<dbReference type="PRINTS" id="PR00068">
    <property type="entry name" value="CUZNDISMTASE"/>
</dbReference>
<dbReference type="CDD" id="cd00305">
    <property type="entry name" value="Cu-Zn_Superoxide_Dismutase"/>
    <property type="match status" value="1"/>
</dbReference>
<evidence type="ECO:0000256" key="4">
    <source>
        <dbReference type="ARBA" id="ARBA00022490"/>
    </source>
</evidence>
<dbReference type="InterPro" id="IPR018152">
    <property type="entry name" value="SOD_Cu/Zn_BS"/>
</dbReference>
<dbReference type="RefSeq" id="XP_031910993.1">
    <property type="nucleotide sequence ID" value="XM_032060466.1"/>
</dbReference>
<comment type="subunit">
    <text evidence="2">Homodimer.</text>
</comment>
<dbReference type="InterPro" id="IPR001424">
    <property type="entry name" value="SOD_Cu_Zn_dom"/>
</dbReference>
<evidence type="ECO:0000256" key="5">
    <source>
        <dbReference type="SAM" id="MobiDB-lite"/>
    </source>
</evidence>
<dbReference type="PANTHER" id="PTHR10003">
    <property type="entry name" value="SUPEROXIDE DISMUTASE CU-ZN -RELATED"/>
    <property type="match status" value="1"/>
</dbReference>
<feature type="domain" description="Superoxide dismutase copper/zinc binding" evidence="6">
    <location>
        <begin position="389"/>
        <end position="520"/>
    </location>
</feature>
<gene>
    <name evidence="7" type="ORF">BDV38DRAFT_285318</name>
</gene>
<comment type="subcellular location">
    <subcellularLocation>
        <location evidence="1">Cytoplasm</location>
    </subcellularLocation>
</comment>
<evidence type="ECO:0000256" key="3">
    <source>
        <dbReference type="ARBA" id="ARBA00020928"/>
    </source>
</evidence>
<organism evidence="7 8">
    <name type="scientific">Aspergillus pseudotamarii</name>
    <dbReference type="NCBI Taxonomy" id="132259"/>
    <lineage>
        <taxon>Eukaryota</taxon>
        <taxon>Fungi</taxon>
        <taxon>Dikarya</taxon>
        <taxon>Ascomycota</taxon>
        <taxon>Pezizomycotina</taxon>
        <taxon>Eurotiomycetes</taxon>
        <taxon>Eurotiomycetidae</taxon>
        <taxon>Eurotiales</taxon>
        <taxon>Aspergillaceae</taxon>
        <taxon>Aspergillus</taxon>
        <taxon>Aspergillus subgen. Circumdati</taxon>
    </lineage>
</organism>
<feature type="region of interest" description="Disordered" evidence="5">
    <location>
        <begin position="51"/>
        <end position="72"/>
    </location>
</feature>
<dbReference type="GO" id="GO:0034599">
    <property type="term" value="P:cellular response to oxidative stress"/>
    <property type="evidence" value="ECO:0007669"/>
    <property type="project" value="UniProtKB-ARBA"/>
</dbReference>
<reference evidence="7 8" key="1">
    <citation type="submission" date="2019-04" db="EMBL/GenBank/DDBJ databases">
        <title>Friends and foes A comparative genomics study of 23 Aspergillus species from section Flavi.</title>
        <authorList>
            <consortium name="DOE Joint Genome Institute"/>
            <person name="Kjaerbolling I."/>
            <person name="Vesth T."/>
            <person name="Frisvad J.C."/>
            <person name="Nybo J.L."/>
            <person name="Theobald S."/>
            <person name="Kildgaard S."/>
            <person name="Isbrandt T."/>
            <person name="Kuo A."/>
            <person name="Sato A."/>
            <person name="Lyhne E.K."/>
            <person name="Kogle M.E."/>
            <person name="Wiebenga A."/>
            <person name="Kun R.S."/>
            <person name="Lubbers R.J."/>
            <person name="Makela M.R."/>
            <person name="Barry K."/>
            <person name="Chovatia M."/>
            <person name="Clum A."/>
            <person name="Daum C."/>
            <person name="Haridas S."/>
            <person name="He G."/>
            <person name="LaButti K."/>
            <person name="Lipzen A."/>
            <person name="Mondo S."/>
            <person name="Riley R."/>
            <person name="Salamov A."/>
            <person name="Simmons B.A."/>
            <person name="Magnuson J.K."/>
            <person name="Henrissat B."/>
            <person name="Mortensen U.H."/>
            <person name="Larsen T.O."/>
            <person name="Devries R.P."/>
            <person name="Grigoriev I.V."/>
            <person name="Machida M."/>
            <person name="Baker S.E."/>
            <person name="Andersen M.R."/>
        </authorList>
    </citation>
    <scope>NUCLEOTIDE SEQUENCE [LARGE SCALE GENOMIC DNA]</scope>
    <source>
        <strain evidence="7 8">CBS 117625</strain>
    </source>
</reference>
<accession>A0A5N6SMD5</accession>
<dbReference type="GO" id="GO:0006801">
    <property type="term" value="P:superoxide metabolic process"/>
    <property type="evidence" value="ECO:0007669"/>
    <property type="project" value="InterPro"/>
</dbReference>
<dbReference type="OrthoDB" id="10037289at2759"/>
<dbReference type="InterPro" id="IPR024134">
    <property type="entry name" value="SOD_Cu/Zn_/chaperone"/>
</dbReference>
<dbReference type="EMBL" id="ML743598">
    <property type="protein sequence ID" value="KAE8134930.1"/>
    <property type="molecule type" value="Genomic_DNA"/>
</dbReference>
<dbReference type="GeneID" id="43644676"/>
<feature type="compositionally biased region" description="Acidic residues" evidence="5">
    <location>
        <begin position="51"/>
        <end position="70"/>
    </location>
</feature>
<sequence length="524" mass="57895">MPTGTLSIPRNKRWSAVSGSANADVAYQKFLKEKPNVYEYVCICKRPGANDDDEEDEDVTEDGDNNEPECDGGKTCRCYKPATDYPDHPWIFSRAGLDKMITYRIMLDLRDPEAFSMYTFNDHSGYGAIEVVQNMMLDFEEASGKWQQQWAVIEALAWLLSGDFLAPMVMIDDGDLFRQTSLLLEQMFLAMLAELQKEGQLEAHSDVHNIGLIMGLIASEANTLRSDGFINIKKSKAKSYHGQNFIPYLLAYARKGNITMRGPSNIDEIIAEGEELSEQENVELPTAPKDPWEWGTAFKAYKRNAVAPYGGRPRTAIGGDRLDITTYSSAERKRASFTTKDPLTADMIKSIKEGSIFNMRFPIFYILPAVLARSSHLLRATAEFEGAIQGTLVLEQSKDTLQIDGKLSNIPLGSHGIHIHEFGKTGNGCLDAGDHYNPTNQDHGAPDDEVRHVGDFGNIDVTSDPYLLSLTDHVAKLDGPYSVLDRAIVIHAGKDDLGRGGNENSKKNGNSGARLGCAVIKAVD</sequence>
<dbReference type="GO" id="GO:0005507">
    <property type="term" value="F:copper ion binding"/>
    <property type="evidence" value="ECO:0007669"/>
    <property type="project" value="InterPro"/>
</dbReference>
<proteinExistence type="predicted"/>
<evidence type="ECO:0000256" key="2">
    <source>
        <dbReference type="ARBA" id="ARBA00011738"/>
    </source>
</evidence>
<dbReference type="GO" id="GO:0005737">
    <property type="term" value="C:cytoplasm"/>
    <property type="evidence" value="ECO:0007669"/>
    <property type="project" value="UniProtKB-SubCell"/>
</dbReference>
<evidence type="ECO:0000256" key="1">
    <source>
        <dbReference type="ARBA" id="ARBA00004496"/>
    </source>
</evidence>
<evidence type="ECO:0000313" key="8">
    <source>
        <dbReference type="Proteomes" id="UP000325672"/>
    </source>
</evidence>
<dbReference type="Proteomes" id="UP000325672">
    <property type="component" value="Unassembled WGS sequence"/>
</dbReference>
<keyword evidence="4" id="KW-0963">Cytoplasm</keyword>
<name>A0A5N6SMD5_ASPPS</name>
<dbReference type="Pfam" id="PF00080">
    <property type="entry name" value="Sod_Cu"/>
    <property type="match status" value="1"/>
</dbReference>
<dbReference type="Gene3D" id="2.60.40.200">
    <property type="entry name" value="Superoxide dismutase, copper/zinc binding domain"/>
    <property type="match status" value="1"/>
</dbReference>
<keyword evidence="8" id="KW-1185">Reference proteome</keyword>
<dbReference type="AlphaFoldDB" id="A0A5N6SMD5"/>